<dbReference type="AlphaFoldDB" id="A0A2U3EQI7"/>
<evidence type="ECO:0000256" key="2">
    <source>
        <dbReference type="SAM" id="SignalP"/>
    </source>
</evidence>
<feature type="region of interest" description="Disordered" evidence="1">
    <location>
        <begin position="783"/>
        <end position="816"/>
    </location>
</feature>
<feature type="region of interest" description="Disordered" evidence="1">
    <location>
        <begin position="341"/>
        <end position="366"/>
    </location>
</feature>
<dbReference type="PANTHER" id="PTHR10963:SF60">
    <property type="entry name" value="GRAM-NEGATIVE BACTERIA-BINDING PROTEIN 1-RELATED"/>
    <property type="match status" value="1"/>
</dbReference>
<dbReference type="InterPro" id="IPR000757">
    <property type="entry name" value="Beta-glucanase-like"/>
</dbReference>
<feature type="compositionally biased region" description="Pro residues" evidence="1">
    <location>
        <begin position="357"/>
        <end position="366"/>
    </location>
</feature>
<dbReference type="InterPro" id="IPR013320">
    <property type="entry name" value="ConA-like_dom_sf"/>
</dbReference>
<evidence type="ECO:0000313" key="4">
    <source>
        <dbReference type="EMBL" id="PWI76766.1"/>
    </source>
</evidence>
<name>A0A2U3EQI7_PURLI</name>
<reference evidence="4 5" key="1">
    <citation type="journal article" date="2016" name="Front. Microbiol.">
        <title>Genome and transcriptome sequences reveal the specific parasitism of the nematophagous Purpureocillium lilacinum 36-1.</title>
        <authorList>
            <person name="Xie J."/>
            <person name="Li S."/>
            <person name="Mo C."/>
            <person name="Xiao X."/>
            <person name="Peng D."/>
            <person name="Wang G."/>
            <person name="Xiao Y."/>
        </authorList>
    </citation>
    <scope>NUCLEOTIDE SEQUENCE [LARGE SCALE GENOMIC DNA]</scope>
    <source>
        <strain evidence="4 5">36-1</strain>
    </source>
</reference>
<dbReference type="InterPro" id="IPR050546">
    <property type="entry name" value="Glycosyl_Hydrlase_16"/>
</dbReference>
<feature type="signal peptide" evidence="2">
    <location>
        <begin position="1"/>
        <end position="39"/>
    </location>
</feature>
<proteinExistence type="predicted"/>
<dbReference type="SUPFAM" id="SSF49899">
    <property type="entry name" value="Concanavalin A-like lectins/glucanases"/>
    <property type="match status" value="1"/>
</dbReference>
<dbReference type="PROSITE" id="PS51257">
    <property type="entry name" value="PROKAR_LIPOPROTEIN"/>
    <property type="match status" value="1"/>
</dbReference>
<dbReference type="PROSITE" id="PS51762">
    <property type="entry name" value="GH16_2"/>
    <property type="match status" value="1"/>
</dbReference>
<protein>
    <submittedName>
        <fullName evidence="4">Glucan endo-1,3-beta-glucosidase A1-like protein</fullName>
    </submittedName>
</protein>
<dbReference type="GO" id="GO:0005975">
    <property type="term" value="P:carbohydrate metabolic process"/>
    <property type="evidence" value="ECO:0007669"/>
    <property type="project" value="InterPro"/>
</dbReference>
<dbReference type="GO" id="GO:0004553">
    <property type="term" value="F:hydrolase activity, hydrolyzing O-glycosyl compounds"/>
    <property type="evidence" value="ECO:0007669"/>
    <property type="project" value="InterPro"/>
</dbReference>
<evidence type="ECO:0000256" key="1">
    <source>
        <dbReference type="SAM" id="MobiDB-lite"/>
    </source>
</evidence>
<evidence type="ECO:0000313" key="5">
    <source>
        <dbReference type="Proteomes" id="UP000245956"/>
    </source>
</evidence>
<feature type="domain" description="GH16" evidence="3">
    <location>
        <begin position="64"/>
        <end position="334"/>
    </location>
</feature>
<dbReference type="PANTHER" id="PTHR10963">
    <property type="entry name" value="GLYCOSYL HYDROLASE-RELATED"/>
    <property type="match status" value="1"/>
</dbReference>
<dbReference type="Proteomes" id="UP000245956">
    <property type="component" value="Unassembled WGS sequence"/>
</dbReference>
<dbReference type="Gene3D" id="2.60.120.200">
    <property type="match status" value="1"/>
</dbReference>
<evidence type="ECO:0000259" key="3">
    <source>
        <dbReference type="PROSITE" id="PS51762"/>
    </source>
</evidence>
<feature type="chain" id="PRO_5015651164" evidence="2">
    <location>
        <begin position="40"/>
        <end position="816"/>
    </location>
</feature>
<dbReference type="EMBL" id="LCWV01000001">
    <property type="protein sequence ID" value="PWI76766.1"/>
    <property type="molecule type" value="Genomic_DNA"/>
</dbReference>
<gene>
    <name evidence="4" type="ORF">PCL_03960</name>
</gene>
<feature type="compositionally biased region" description="Pro residues" evidence="1">
    <location>
        <begin position="795"/>
        <end position="804"/>
    </location>
</feature>
<keyword evidence="2" id="KW-0732">Signal</keyword>
<organism evidence="4 5">
    <name type="scientific">Purpureocillium lilacinum</name>
    <name type="common">Paecilomyces lilacinus</name>
    <dbReference type="NCBI Taxonomy" id="33203"/>
    <lineage>
        <taxon>Eukaryota</taxon>
        <taxon>Fungi</taxon>
        <taxon>Dikarya</taxon>
        <taxon>Ascomycota</taxon>
        <taxon>Pezizomycotina</taxon>
        <taxon>Sordariomycetes</taxon>
        <taxon>Hypocreomycetidae</taxon>
        <taxon>Hypocreales</taxon>
        <taxon>Ophiocordycipitaceae</taxon>
        <taxon>Purpureocillium</taxon>
    </lineage>
</organism>
<comment type="caution">
    <text evidence="4">The sequence shown here is derived from an EMBL/GenBank/DDBJ whole genome shotgun (WGS) entry which is preliminary data.</text>
</comment>
<sequence length="816" mass="89609">MSTKRSPSFSTLALAHTVMLPHTVAVACLSLWLVGSAQARPRGHLDPSLPSGFRDCLFYDDFLQPAGSQPDPERWTIDTDHSYPGGPANWGTGELQTYTADKGNIAISTEGTLQIIPVRGPNGTWTSSRVETTPTWDVACRKGWRMRVEARIKLGANAAAESLGIWQAFWALGSDYRGVYWNWPGVGEVDILESMNGEDKLRQAAHCGVNPGGPCDEPSGIGNITEGVTRGEWHRVAWEVDRRVWPRAAHDEEESMSWFIDGRRRWTLTASQVNDTEAWEGLAGGKKMLLLNIAVGGGYPDAVAGVKTPTNATRGGEGASMEVDYVAAHGLSDLPLLHQQPEAHGRSDGGARWIGPWPSPRRPGPPANLQAERLGAAAEVAEPYRLLQAVDWRLRRAVAVHRLVGVVDPSIRNVNQPAATSACLESRVSDSVASGKLQALVDIKTRPTWLERSRTNPCDPSLLMPGLLASTCRRLPDTTDLAEGNPLDCPPSPAVLTAHAVMSMLLPRQTPPLTLSQRKPFEELKQYRKFVTGNINGTTLIVPIPIEQARIILPKQYKFLDGASTWQKMLPGLEGDMYPLMLTAVYDHDVGSDGYGVNTNNFHRAAFEFPFVDRLNNGYSAFRWTATMMMTANHIAIRGARLYDMSVIPSFFYPPNDAYDGDMNGRATFQAWSKAKKDENPKVELSIESWPDMDFIPYSMEFMRNITNQPTFAGDGNCDGYTRLFNTSLTKDEAFAPVPVRANIKANLSPVAAPDRPMEQKDVYGYRMSTVFLEPFEPAKCADLADFAGTGPGDSSPPAPPDELMPPQSDSSDEMR</sequence>
<accession>A0A2U3EQI7</accession>